<reference evidence="1 2" key="1">
    <citation type="submission" date="2015-11" db="EMBL/GenBank/DDBJ databases">
        <title>Exploring the genomic traits of fungus-feeding bacterial genus Collimonas.</title>
        <authorList>
            <person name="Song C."/>
            <person name="Schmidt R."/>
            <person name="de Jager V."/>
            <person name="Krzyzanowska D."/>
            <person name="Jongedijk E."/>
            <person name="Cankar K."/>
            <person name="Beekwilder J."/>
            <person name="van Veen A."/>
            <person name="de Boer W."/>
            <person name="van Veen J.A."/>
            <person name="Garbeva P."/>
        </authorList>
    </citation>
    <scope>NUCLEOTIDE SEQUENCE [LARGE SCALE GENOMIC DNA]</scope>
    <source>
        <strain evidence="1 2">Ter91</strain>
    </source>
</reference>
<dbReference type="AlphaFoldDB" id="A0A127Q713"/>
<accession>A0A127Q713</accession>
<evidence type="ECO:0000313" key="1">
    <source>
        <dbReference type="EMBL" id="AMP05821.1"/>
    </source>
</evidence>
<dbReference type="KEGG" id="cpra:CPter91_3498"/>
<proteinExistence type="predicted"/>
<sequence>MADTFERLQSAADCGLTSWMTFSEIFEFSRNTVRKPVCQHAPENNG</sequence>
<dbReference type="Proteomes" id="UP000074561">
    <property type="component" value="Chromosome"/>
</dbReference>
<dbReference type="EMBL" id="CP013234">
    <property type="protein sequence ID" value="AMP05821.1"/>
    <property type="molecule type" value="Genomic_DNA"/>
</dbReference>
<protein>
    <submittedName>
        <fullName evidence="1">Uncharacterized protein</fullName>
    </submittedName>
</protein>
<name>A0A127Q713_9BURK</name>
<gene>
    <name evidence="1" type="ORF">CPter91_3498</name>
</gene>
<evidence type="ECO:0000313" key="2">
    <source>
        <dbReference type="Proteomes" id="UP000074561"/>
    </source>
</evidence>
<organism evidence="1 2">
    <name type="scientific">Collimonas pratensis</name>
    <dbReference type="NCBI Taxonomy" id="279113"/>
    <lineage>
        <taxon>Bacteria</taxon>
        <taxon>Pseudomonadati</taxon>
        <taxon>Pseudomonadota</taxon>
        <taxon>Betaproteobacteria</taxon>
        <taxon>Burkholderiales</taxon>
        <taxon>Oxalobacteraceae</taxon>
        <taxon>Collimonas</taxon>
    </lineage>
</organism>